<dbReference type="Proteomes" id="UP000256964">
    <property type="component" value="Unassembled WGS sequence"/>
</dbReference>
<reference evidence="1 2" key="1">
    <citation type="journal article" date="2018" name="Biotechnol. Biofuels">
        <title>Integrative visual omics of the white-rot fungus Polyporus brumalis exposes the biotechnological potential of its oxidative enzymes for delignifying raw plant biomass.</title>
        <authorList>
            <person name="Miyauchi S."/>
            <person name="Rancon A."/>
            <person name="Drula E."/>
            <person name="Hage H."/>
            <person name="Chaduli D."/>
            <person name="Favel A."/>
            <person name="Grisel S."/>
            <person name="Henrissat B."/>
            <person name="Herpoel-Gimbert I."/>
            <person name="Ruiz-Duenas F.J."/>
            <person name="Chevret D."/>
            <person name="Hainaut M."/>
            <person name="Lin J."/>
            <person name="Wang M."/>
            <person name="Pangilinan J."/>
            <person name="Lipzen A."/>
            <person name="Lesage-Meessen L."/>
            <person name="Navarro D."/>
            <person name="Riley R."/>
            <person name="Grigoriev I.V."/>
            <person name="Zhou S."/>
            <person name="Raouche S."/>
            <person name="Rosso M.N."/>
        </authorList>
    </citation>
    <scope>NUCLEOTIDE SEQUENCE [LARGE SCALE GENOMIC DNA]</scope>
    <source>
        <strain evidence="1 2">BRFM 1820</strain>
    </source>
</reference>
<name>A0A371CIZ0_9APHY</name>
<gene>
    <name evidence="1" type="ORF">OH76DRAFT_1413103</name>
</gene>
<proteinExistence type="predicted"/>
<keyword evidence="2" id="KW-1185">Reference proteome</keyword>
<feature type="non-terminal residue" evidence="1">
    <location>
        <position position="162"/>
    </location>
</feature>
<evidence type="ECO:0000313" key="1">
    <source>
        <dbReference type="EMBL" id="RDX40243.1"/>
    </source>
</evidence>
<dbReference type="AlphaFoldDB" id="A0A371CIZ0"/>
<accession>A0A371CIZ0</accession>
<dbReference type="EMBL" id="KZ857572">
    <property type="protein sequence ID" value="RDX40243.1"/>
    <property type="molecule type" value="Genomic_DNA"/>
</dbReference>
<organism evidence="1 2">
    <name type="scientific">Lentinus brumalis</name>
    <dbReference type="NCBI Taxonomy" id="2498619"/>
    <lineage>
        <taxon>Eukaryota</taxon>
        <taxon>Fungi</taxon>
        <taxon>Dikarya</taxon>
        <taxon>Basidiomycota</taxon>
        <taxon>Agaricomycotina</taxon>
        <taxon>Agaricomycetes</taxon>
        <taxon>Polyporales</taxon>
        <taxon>Polyporaceae</taxon>
        <taxon>Lentinus</taxon>
    </lineage>
</organism>
<protein>
    <submittedName>
        <fullName evidence="1">Uncharacterized protein</fullName>
    </submittedName>
</protein>
<sequence length="162" mass="17545">MHLVDAAARYAARDAEQETSMRLHHEGRPIPYPECGFPPRGRREATLHGPRQTQTQTHNTHISCTITLPTRVGHDAASIPVVFSPVLAVAISLLLPVAVDSPAGTASLSDLGPHQHAYLYPRRPRSAHAPFWIPCRTFAGLVSFACSSCTVNALWGNYGCLG</sequence>
<evidence type="ECO:0000313" key="2">
    <source>
        <dbReference type="Proteomes" id="UP000256964"/>
    </source>
</evidence>